<feature type="compositionally biased region" description="Basic and acidic residues" evidence="1">
    <location>
        <begin position="1509"/>
        <end position="1533"/>
    </location>
</feature>
<feature type="region of interest" description="Disordered" evidence="1">
    <location>
        <begin position="1502"/>
        <end position="1549"/>
    </location>
</feature>
<protein>
    <submittedName>
        <fullName evidence="2">Uncharacterized protein si:ch211-180a12.2</fullName>
    </submittedName>
</protein>
<organism evidence="2 3">
    <name type="scientific">Scomber scombrus</name>
    <name type="common">Atlantic mackerel</name>
    <name type="synonym">Scomber vernalis</name>
    <dbReference type="NCBI Taxonomy" id="13677"/>
    <lineage>
        <taxon>Eukaryota</taxon>
        <taxon>Metazoa</taxon>
        <taxon>Chordata</taxon>
        <taxon>Craniata</taxon>
        <taxon>Vertebrata</taxon>
        <taxon>Euteleostomi</taxon>
        <taxon>Actinopterygii</taxon>
        <taxon>Neopterygii</taxon>
        <taxon>Teleostei</taxon>
        <taxon>Neoteleostei</taxon>
        <taxon>Acanthomorphata</taxon>
        <taxon>Pelagiaria</taxon>
        <taxon>Scombriformes</taxon>
        <taxon>Scombridae</taxon>
        <taxon>Scomber</taxon>
    </lineage>
</organism>
<feature type="compositionally biased region" description="Basic and acidic residues" evidence="1">
    <location>
        <begin position="1707"/>
        <end position="1722"/>
    </location>
</feature>
<feature type="compositionally biased region" description="Acidic residues" evidence="1">
    <location>
        <begin position="1582"/>
        <end position="1591"/>
    </location>
</feature>
<feature type="region of interest" description="Disordered" evidence="1">
    <location>
        <begin position="1563"/>
        <end position="1631"/>
    </location>
</feature>
<feature type="compositionally biased region" description="Acidic residues" evidence="1">
    <location>
        <begin position="452"/>
        <end position="469"/>
    </location>
</feature>
<feature type="compositionally biased region" description="Acidic residues" evidence="1">
    <location>
        <begin position="752"/>
        <end position="771"/>
    </location>
</feature>
<feature type="compositionally biased region" description="Basic and acidic residues" evidence="1">
    <location>
        <begin position="796"/>
        <end position="847"/>
    </location>
</feature>
<evidence type="ECO:0000313" key="3">
    <source>
        <dbReference type="Proteomes" id="UP001314229"/>
    </source>
</evidence>
<gene>
    <name evidence="2" type="ORF">FSCOSCO3_A007653</name>
</gene>
<evidence type="ECO:0000313" key="2">
    <source>
        <dbReference type="EMBL" id="CAK6970947.1"/>
    </source>
</evidence>
<feature type="region of interest" description="Disordered" evidence="1">
    <location>
        <begin position="100"/>
        <end position="263"/>
    </location>
</feature>
<keyword evidence="3" id="KW-1185">Reference proteome</keyword>
<feature type="compositionally biased region" description="Basic and acidic residues" evidence="1">
    <location>
        <begin position="115"/>
        <end position="130"/>
    </location>
</feature>
<feature type="region of interest" description="Disordered" evidence="1">
    <location>
        <begin position="1851"/>
        <end position="1870"/>
    </location>
</feature>
<sequence length="1967" mass="216613">MDPDSPIARVERTFWNVWNYITVAVNRFLRPVPTDIVSNEPNSLQESAVDSEPANCGHTAGDTCRGQVDEEQGLAAASLLSSSRPVVAWELCTTEINLGHDEESSQDKTQLSRGSESKASEEGDGLREEQFTQSGNDGTGLLSAENTATKEDEQEDSRGSERKSSEEDDDMTEEQFTQSGNDNAGLLIAKGAGPKEDEQEENKGWKLDIPERDTFEGHANTVSLNAADDAMSEDIQESGRKESDEEESGRAMTQEDPQKMDETVTNIQIQGEHSEMQCEVEHDYEYSHTVCSVEAEETEVKLCTLTDLSFKEDATCVEAETAVTPEEVENSDGVLQLASGNENNRQAENLLSVCEELSDVDRDVEGGPNMVSSDTTLMAYDKSVILSDDEQIVEGQEQVMLERTERIMYDIAEDEKEEEDESAVEDEEHGVVIKEENVNELAGTINNKTSDEVPEQENDIETVTEDNQEEDITTECVACSEDFTQTATTELYKAEFTDGKQEHVAEDTEVQTKTRETDDVEIKSHGAVNDEKSDVNKAEAEQERFSNEDDNNEGCMEIACATAAVTVKPDGEAGQEISGGFKNIPPGIFESGVEAEKTEVKLCTLTDLSLKEDATGVGAGTAVTPDEAENSDGVLQLTSENENNRQAENLLSVCEELSDVDRDLEWGPSMVSSDITLMAYDKSVILSDDEQIVEGQKQVMLERTERIMYDIAEDEKEEEDESAVEDEEHGVVIKEENVNELAGTINNKTSDEVPEQENDIETVTEDNQEEDITTECVACSEDFTQNATTELYKAEFTDGEQEHVAEDTEVQTKSRETDDVEIKSHGAVNDEKSDGNKAEAEQERLSNEDDNNEGCMEIACATAAVTVKPDGEAGQEISGEFKNIPPGIFESGVEAEKTEVKLCTLTDLSLKEDATGVGVGTAVTPDEVENSDGVLQLASENENNRQAENLLSVCEELSDVDRDLEWGPSMVSSDTTLMAYDKSVILSDDEQIVEGQDQVMLERTERIMYDIAEDEKEEDESAVEDEEHGVVIMEENINELAGTTNNKTSDDVPEQENDIETVTEDNQEEDITTECVACSEDFTQTATTELYKGEFTDGEQEHVAEDTEVQTKTRETDDVEIKSHGAVNDEKSDVNKAEAEQERPLNEYDNNEGCLEIACATAAVTVKPDGEVGQEISGEFKNIPPGIFEGQTVVSQQLNSTTCEEAQEGVPEYNNEPGPYENTTQRILEGGDDEVIQTTQLPEEVECEEPKSLQNSGSSSDYLLLKERMEEEQDSRLTTEDSSFDEDARILSITDAKELEKPLAEPVIQESGHLPVQKEGQLLDSSMKTGISEKEFETHIGSANNNTTKELQDGTEEFFVEFEVDEGLWDSREADAAGGGHEATGAAEEVARFADETLKLLDGEAQKIGFYEESENAINSNVRTFSLMGDVAEPGFLKQPFETEPKLLEDHTAETQDAWTDKKESALIAGLESSTHIKADAHVKTLDTQVQLSEEALEEILTDTETAEESMRTELEPKHSTEMSPEDITKQESDGNYTEETGSPVRGRRDVIEEEILDLWIQAALSDETVDTKQQEQKMDTEMEPPNEEQDEIHSEKEHLVESNSPESGLVSDSEISSSTAESGILDQSFGEWGTQNSETWLLKSASTESFQGIDHIFASMPASTDISELSIKQQAFEPQDLLIEVTAEAGQSYLKDEELITVTDQESDKLQEKTEEERAESVEVGAASQKYANVMPKTTSPLAVDHTNVEDEPLEISVSDSLNDIISGQSRSGSEDSLEDGIVLTDSGLQGETCFEMKLPSLDEPQVLWSEDITEPSSGLIGAEVNAPVLDFTAQRSRIAVKNRYVRPPKDPRSLLNMPSVDPTPSTRLPVKVPAGVPLGGRGIGIKLPGLGAGFPVLKKTQRVVRDENNPATSSQESEKKPEEKDDTPKQDEVQQKPKWMPPRHPGFGNPLMSELKTKLKKPTKD</sequence>
<feature type="region of interest" description="Disordered" evidence="1">
    <location>
        <begin position="449"/>
        <end position="469"/>
    </location>
</feature>
<feature type="compositionally biased region" description="Basic and acidic residues" evidence="1">
    <location>
        <begin position="1918"/>
        <end position="1937"/>
    </location>
</feature>
<dbReference type="EMBL" id="CAWUFR010000169">
    <property type="protein sequence ID" value="CAK6970947.1"/>
    <property type="molecule type" value="Genomic_DNA"/>
</dbReference>
<feature type="region of interest" description="Disordered" evidence="1">
    <location>
        <begin position="1705"/>
        <end position="1728"/>
    </location>
</feature>
<evidence type="ECO:0000256" key="1">
    <source>
        <dbReference type="SAM" id="MobiDB-lite"/>
    </source>
</evidence>
<dbReference type="Proteomes" id="UP001314229">
    <property type="component" value="Unassembled WGS sequence"/>
</dbReference>
<comment type="caution">
    <text evidence="2">The sequence shown here is derived from an EMBL/GenBank/DDBJ whole genome shotgun (WGS) entry which is preliminary data.</text>
</comment>
<feature type="region of interest" description="Disordered" evidence="1">
    <location>
        <begin position="1902"/>
        <end position="1967"/>
    </location>
</feature>
<feature type="region of interest" description="Disordered" evidence="1">
    <location>
        <begin position="796"/>
        <end position="852"/>
    </location>
</feature>
<feature type="compositionally biased region" description="Basic and acidic residues" evidence="1">
    <location>
        <begin position="148"/>
        <end position="165"/>
    </location>
</feature>
<feature type="region of interest" description="Disordered" evidence="1">
    <location>
        <begin position="41"/>
        <end position="64"/>
    </location>
</feature>
<feature type="compositionally biased region" description="Basic and acidic residues" evidence="1">
    <location>
        <begin position="1592"/>
        <end position="1601"/>
    </location>
</feature>
<accession>A0AAV1PGP3</accession>
<feature type="compositionally biased region" description="Basic and acidic residues" evidence="1">
    <location>
        <begin position="1570"/>
        <end position="1581"/>
    </location>
</feature>
<name>A0AAV1PGP3_SCOSC</name>
<reference evidence="2 3" key="1">
    <citation type="submission" date="2024-01" db="EMBL/GenBank/DDBJ databases">
        <authorList>
            <person name="Alioto T."/>
            <person name="Alioto T."/>
            <person name="Gomez Garrido J."/>
        </authorList>
    </citation>
    <scope>NUCLEOTIDE SEQUENCE [LARGE SCALE GENOMIC DNA]</scope>
</reference>
<feature type="compositionally biased region" description="Basic and acidic residues" evidence="1">
    <location>
        <begin position="503"/>
        <end position="547"/>
    </location>
</feature>
<feature type="region of interest" description="Disordered" evidence="1">
    <location>
        <begin position="714"/>
        <end position="771"/>
    </location>
</feature>
<feature type="compositionally biased region" description="Acidic residues" evidence="1">
    <location>
        <begin position="714"/>
        <end position="728"/>
    </location>
</feature>
<feature type="compositionally biased region" description="Low complexity" evidence="1">
    <location>
        <begin position="1612"/>
        <end position="1623"/>
    </location>
</feature>
<feature type="region of interest" description="Disordered" evidence="1">
    <location>
        <begin position="503"/>
        <end position="551"/>
    </location>
</feature>
<feature type="region of interest" description="Disordered" evidence="1">
    <location>
        <begin position="1098"/>
        <end position="1144"/>
    </location>
</feature>
<proteinExistence type="predicted"/>
<feature type="compositionally biased region" description="Basic and acidic residues" evidence="1">
    <location>
        <begin position="193"/>
        <end position="216"/>
    </location>
</feature>